<gene>
    <name evidence="4" type="ORF">CNX70_18410</name>
</gene>
<feature type="binding site" evidence="2">
    <location>
        <begin position="401"/>
        <end position="408"/>
    </location>
    <ligand>
        <name>ATP</name>
        <dbReference type="ChEBI" id="CHEBI:30616"/>
    </ligand>
</feature>
<name>A0A290WYB0_9BURK</name>
<reference evidence="4 5" key="1">
    <citation type="submission" date="2017-09" db="EMBL/GenBank/DDBJ databases">
        <title>Complete genome sequence of Janthinobacterium svalbardensis PAMC 27463.</title>
        <authorList>
            <person name="Cho Y.-J."/>
            <person name="Cho A."/>
            <person name="Kim O.-S."/>
            <person name="Lee J.-I."/>
        </authorList>
    </citation>
    <scope>NUCLEOTIDE SEQUENCE [LARGE SCALE GENOMIC DNA]</scope>
    <source>
        <strain evidence="4 5">PAMC 27463</strain>
    </source>
</reference>
<dbReference type="GO" id="GO:0005524">
    <property type="term" value="F:ATP binding"/>
    <property type="evidence" value="ECO:0007669"/>
    <property type="project" value="UniProtKB-KW"/>
</dbReference>
<dbReference type="PROSITE" id="PS51459">
    <property type="entry name" value="FIDO"/>
    <property type="match status" value="1"/>
</dbReference>
<dbReference type="EMBL" id="CP023422">
    <property type="protein sequence ID" value="ATD61915.1"/>
    <property type="molecule type" value="Genomic_DNA"/>
</dbReference>
<evidence type="ECO:0000313" key="4">
    <source>
        <dbReference type="EMBL" id="ATD61915.1"/>
    </source>
</evidence>
<dbReference type="Gene3D" id="1.10.3290.10">
    <property type="entry name" value="Fido-like domain"/>
    <property type="match status" value="1"/>
</dbReference>
<keyword evidence="2" id="KW-0547">Nucleotide-binding</keyword>
<evidence type="ECO:0000256" key="1">
    <source>
        <dbReference type="PIRSR" id="PIRSR640198-1"/>
    </source>
</evidence>
<keyword evidence="5" id="KW-1185">Reference proteome</keyword>
<evidence type="ECO:0000256" key="2">
    <source>
        <dbReference type="PIRSR" id="PIRSR640198-2"/>
    </source>
</evidence>
<dbReference type="InterPro" id="IPR036597">
    <property type="entry name" value="Fido-like_dom_sf"/>
</dbReference>
<protein>
    <submittedName>
        <fullName evidence="4">Cell filamentation protein Fic</fullName>
    </submittedName>
</protein>
<organism evidence="4 5">
    <name type="scientific">Janthinobacterium svalbardensis</name>
    <dbReference type="NCBI Taxonomy" id="368607"/>
    <lineage>
        <taxon>Bacteria</taxon>
        <taxon>Pseudomonadati</taxon>
        <taxon>Pseudomonadota</taxon>
        <taxon>Betaproteobacteria</taxon>
        <taxon>Burkholderiales</taxon>
        <taxon>Oxalobacteraceae</taxon>
        <taxon>Janthinobacterium</taxon>
    </lineage>
</organism>
<evidence type="ECO:0000259" key="3">
    <source>
        <dbReference type="PROSITE" id="PS51459"/>
    </source>
</evidence>
<feature type="active site" evidence="1">
    <location>
        <position position="397"/>
    </location>
</feature>
<dbReference type="Pfam" id="PF02661">
    <property type="entry name" value="Fic"/>
    <property type="match status" value="1"/>
</dbReference>
<dbReference type="KEGG" id="jsv:CNX70_18410"/>
<keyword evidence="2" id="KW-0067">ATP-binding</keyword>
<accession>A0A290WYB0</accession>
<dbReference type="PANTHER" id="PTHR13504:SF38">
    <property type="entry name" value="FIDO DOMAIN-CONTAINING PROTEIN"/>
    <property type="match status" value="1"/>
</dbReference>
<dbReference type="InterPro" id="IPR040198">
    <property type="entry name" value="Fido_containing"/>
</dbReference>
<evidence type="ECO:0000313" key="5">
    <source>
        <dbReference type="Proteomes" id="UP000218437"/>
    </source>
</evidence>
<dbReference type="InterPro" id="IPR003812">
    <property type="entry name" value="Fido"/>
</dbReference>
<dbReference type="SUPFAM" id="SSF140931">
    <property type="entry name" value="Fic-like"/>
    <property type="match status" value="1"/>
</dbReference>
<dbReference type="AlphaFoldDB" id="A0A290WYB0"/>
<proteinExistence type="predicted"/>
<dbReference type="PANTHER" id="PTHR13504">
    <property type="entry name" value="FIDO DOMAIN-CONTAINING PROTEIN DDB_G0283145"/>
    <property type="match status" value="1"/>
</dbReference>
<feature type="domain" description="Fido" evidence="3">
    <location>
        <begin position="323"/>
        <end position="455"/>
    </location>
</feature>
<sequence length="496" mass="54714">MAQSQKKTTIDDTLVLYAELTPSDIRAAQRRQKSGELKRVATGILTCLPEGSWPALIARERIRVLAALYPDAVIGPRSAFSGGAPSDGVIYLSYTYTKRVQLPGLAVQLLDGPAPAPGDMPMMGRQLYFPSGARVLLENLTVSRGKVQKSVGRAAVEQRLIEICEARGEEQLGALRDSARALAPTIKLEREFAILDGLIGGILGTRKSEMSTVAGKAMVATIPYDANRLALFEKLAQHLRSTPLPQPPTVVKTEQGRTHFAFLESYFSNFIEGTEFEVAEAKGFVLEGKPITERPKDSHDILRVFRQALNQGWANQTLSSGRSILTQLQERHADQMRERPEVGPGEFKATANRAGNTEFVVPRLVRGTLTEGSQLLPTVPPGIARALFAMFLVSEVHPFSDGNGRLARLVMNAELSVMGICRIIVPTLFREEYLDCLRVLTREGNPVPFLDAMQKIHKWTSAFDYEDVDKVIAEMKACNAFEKSLTRFRLLTPEVP</sequence>
<dbReference type="Proteomes" id="UP000218437">
    <property type="component" value="Chromosome"/>
</dbReference>